<name>A0ABP9QQG4_9RHOO</name>
<comment type="caution">
    <text evidence="4">The sequence shown here is derived from an EMBL/GenBank/DDBJ whole genome shotgun (WGS) entry which is preliminary data.</text>
</comment>
<dbReference type="InterPro" id="IPR051635">
    <property type="entry name" value="SNAT-like"/>
</dbReference>
<keyword evidence="2" id="KW-0012">Acyltransferase</keyword>
<dbReference type="EMBL" id="BAABLD010000008">
    <property type="protein sequence ID" value="GAA5165844.1"/>
    <property type="molecule type" value="Genomic_DNA"/>
</dbReference>
<organism evidence="4 5">
    <name type="scientific">Viridibacterium curvum</name>
    <dbReference type="NCBI Taxonomy" id="1101404"/>
    <lineage>
        <taxon>Bacteria</taxon>
        <taxon>Pseudomonadati</taxon>
        <taxon>Pseudomonadota</taxon>
        <taxon>Betaproteobacteria</taxon>
        <taxon>Rhodocyclales</taxon>
        <taxon>Rhodocyclaceae</taxon>
        <taxon>Viridibacterium</taxon>
    </lineage>
</organism>
<evidence type="ECO:0000256" key="1">
    <source>
        <dbReference type="ARBA" id="ARBA00022679"/>
    </source>
</evidence>
<gene>
    <name evidence="4" type="ORF">GCM10025770_22030</name>
</gene>
<evidence type="ECO:0000259" key="3">
    <source>
        <dbReference type="PROSITE" id="PS51186"/>
    </source>
</evidence>
<dbReference type="SUPFAM" id="SSF55729">
    <property type="entry name" value="Acyl-CoA N-acyltransferases (Nat)"/>
    <property type="match status" value="1"/>
</dbReference>
<dbReference type="PROSITE" id="PS51186">
    <property type="entry name" value="GNAT"/>
    <property type="match status" value="1"/>
</dbReference>
<dbReference type="RefSeq" id="WP_345533003.1">
    <property type="nucleotide sequence ID" value="NZ_BAABLD010000008.1"/>
</dbReference>
<dbReference type="Gene3D" id="3.40.630.30">
    <property type="match status" value="1"/>
</dbReference>
<protein>
    <recommendedName>
        <fullName evidence="3">N-acetyltransferase domain-containing protein</fullName>
    </recommendedName>
</protein>
<proteinExistence type="predicted"/>
<evidence type="ECO:0000313" key="5">
    <source>
        <dbReference type="Proteomes" id="UP001500547"/>
    </source>
</evidence>
<keyword evidence="1" id="KW-0808">Transferase</keyword>
<dbReference type="PANTHER" id="PTHR10908">
    <property type="entry name" value="SEROTONIN N-ACETYLTRANSFERASE"/>
    <property type="match status" value="1"/>
</dbReference>
<reference evidence="5" key="1">
    <citation type="journal article" date="2019" name="Int. J. Syst. Evol. Microbiol.">
        <title>The Global Catalogue of Microorganisms (GCM) 10K type strain sequencing project: providing services to taxonomists for standard genome sequencing and annotation.</title>
        <authorList>
            <consortium name="The Broad Institute Genomics Platform"/>
            <consortium name="The Broad Institute Genome Sequencing Center for Infectious Disease"/>
            <person name="Wu L."/>
            <person name="Ma J."/>
        </authorList>
    </citation>
    <scope>NUCLEOTIDE SEQUENCE [LARGE SCALE GENOMIC DNA]</scope>
    <source>
        <strain evidence="5">JCM 18715</strain>
    </source>
</reference>
<dbReference type="InterPro" id="IPR000182">
    <property type="entry name" value="GNAT_dom"/>
</dbReference>
<keyword evidence="5" id="KW-1185">Reference proteome</keyword>
<dbReference type="Proteomes" id="UP001500547">
    <property type="component" value="Unassembled WGS sequence"/>
</dbReference>
<accession>A0ABP9QQG4</accession>
<evidence type="ECO:0000256" key="2">
    <source>
        <dbReference type="ARBA" id="ARBA00023315"/>
    </source>
</evidence>
<sequence length="179" mass="19772">MYSPLLLRKATVADLDLIMEMERAGFAAGDSEAREVYAHRIAHFPQGSLMAMCGDRVAGCLFAEIWADEAALVAADFALGHDIRARHVPTGRVLYIASMTLMPAFRGRGLGGELLESGIAHIMTRHPQLREALLLVNETWTFARRIYTAAGFTECGRLPGFFQPDAHTAQDGIVMRRLR</sequence>
<evidence type="ECO:0000313" key="4">
    <source>
        <dbReference type="EMBL" id="GAA5165844.1"/>
    </source>
</evidence>
<feature type="domain" description="N-acetyltransferase" evidence="3">
    <location>
        <begin position="5"/>
        <end position="179"/>
    </location>
</feature>
<dbReference type="PANTHER" id="PTHR10908:SF0">
    <property type="entry name" value="SEROTONIN N-ACETYLTRANSFERASE"/>
    <property type="match status" value="1"/>
</dbReference>
<dbReference type="Pfam" id="PF00583">
    <property type="entry name" value="Acetyltransf_1"/>
    <property type="match status" value="1"/>
</dbReference>
<dbReference type="InterPro" id="IPR016181">
    <property type="entry name" value="Acyl_CoA_acyltransferase"/>
</dbReference>